<keyword evidence="2" id="KW-1185">Reference proteome</keyword>
<dbReference type="RefSeq" id="WP_095137947.1">
    <property type="nucleotide sequence ID" value="NZ_VDDB01000002.1"/>
</dbReference>
<dbReference type="EMBL" id="VDDB01000002">
    <property type="protein sequence ID" value="TNC00637.1"/>
    <property type="molecule type" value="Genomic_DNA"/>
</dbReference>
<gene>
    <name evidence="1" type="ORF">FHG55_02110</name>
</gene>
<accession>A0A5C4L3Q3</accession>
<reference evidence="1" key="1">
    <citation type="submission" date="2019-06" db="EMBL/GenBank/DDBJ databases">
        <title>Pseudomonas-derived Butenolides : (Bio)synthesis of Styrolides.</title>
        <authorList>
            <person name="Klapper M."/>
            <person name="Chowdhury S."/>
            <person name="Stallforth P."/>
        </authorList>
    </citation>
    <scope>NUCLEOTIDE SEQUENCE [LARGE SCALE GENOMIC DNA]</scope>
    <source>
        <strain evidence="1">EC-S101</strain>
    </source>
</reference>
<comment type="caution">
    <text evidence="1">The sequence shown here is derived from an EMBL/GenBank/DDBJ whole genome shotgun (WGS) entry which is preliminary data.</text>
</comment>
<evidence type="ECO:0000313" key="1">
    <source>
        <dbReference type="EMBL" id="TNC00637.1"/>
    </source>
</evidence>
<protein>
    <submittedName>
        <fullName evidence="1">Uncharacterized protein</fullName>
    </submittedName>
</protein>
<proteinExistence type="predicted"/>
<evidence type="ECO:0000313" key="2">
    <source>
        <dbReference type="Proteomes" id="UP000306272"/>
    </source>
</evidence>
<sequence>MSTCKKALEIREAFEEAGNALSLFIDLCTSDIQLTQRSILALSAYGRTCMNTFEDAERWLRSQDEARANFLPEQTKAGK</sequence>
<dbReference type="AlphaFoldDB" id="A0A5C4L3Q3"/>
<organism evidence="1 2">
    <name type="scientific">Pseudomonas jessenii</name>
    <dbReference type="NCBI Taxonomy" id="77298"/>
    <lineage>
        <taxon>Bacteria</taxon>
        <taxon>Pseudomonadati</taxon>
        <taxon>Pseudomonadota</taxon>
        <taxon>Gammaproteobacteria</taxon>
        <taxon>Pseudomonadales</taxon>
        <taxon>Pseudomonadaceae</taxon>
        <taxon>Pseudomonas</taxon>
    </lineage>
</organism>
<name>A0A5C4L3Q3_PSEJE</name>
<dbReference type="Proteomes" id="UP000306272">
    <property type="component" value="Unassembled WGS sequence"/>
</dbReference>